<evidence type="ECO:0000313" key="3">
    <source>
        <dbReference type="Proteomes" id="UP001239445"/>
    </source>
</evidence>
<evidence type="ECO:0000256" key="1">
    <source>
        <dbReference type="SAM" id="MobiDB-lite"/>
    </source>
</evidence>
<dbReference type="Proteomes" id="UP001239445">
    <property type="component" value="Unassembled WGS sequence"/>
</dbReference>
<dbReference type="AlphaFoldDB" id="A0AAJ0B7R8"/>
<reference evidence="2" key="1">
    <citation type="submission" date="2023-06" db="EMBL/GenBank/DDBJ databases">
        <title>Genome-scale phylogeny and comparative genomics of the fungal order Sordariales.</title>
        <authorList>
            <consortium name="Lawrence Berkeley National Laboratory"/>
            <person name="Hensen N."/>
            <person name="Bonometti L."/>
            <person name="Westerberg I."/>
            <person name="Brannstrom I.O."/>
            <person name="Guillou S."/>
            <person name="Cros-Aarteil S."/>
            <person name="Calhoun S."/>
            <person name="Haridas S."/>
            <person name="Kuo A."/>
            <person name="Mondo S."/>
            <person name="Pangilinan J."/>
            <person name="Riley R."/>
            <person name="Labutti K."/>
            <person name="Andreopoulos B."/>
            <person name="Lipzen A."/>
            <person name="Chen C."/>
            <person name="Yanf M."/>
            <person name="Daum C."/>
            <person name="Ng V."/>
            <person name="Clum A."/>
            <person name="Steindorff A."/>
            <person name="Ohm R."/>
            <person name="Martin F."/>
            <person name="Silar P."/>
            <person name="Natvig D."/>
            <person name="Lalanne C."/>
            <person name="Gautier V."/>
            <person name="Ament-Velasquez S.L."/>
            <person name="Kruys A."/>
            <person name="Hutchinson M.I."/>
            <person name="Powell A.J."/>
            <person name="Barry K."/>
            <person name="Miller A.N."/>
            <person name="Grigoriev I.V."/>
            <person name="Debuchy R."/>
            <person name="Gladieux P."/>
            <person name="Thoren M.H."/>
            <person name="Johannesson H."/>
        </authorList>
    </citation>
    <scope>NUCLEOTIDE SEQUENCE</scope>
    <source>
        <strain evidence="2">PSN4</strain>
    </source>
</reference>
<comment type="caution">
    <text evidence="2">The sequence shown here is derived from an EMBL/GenBank/DDBJ whole genome shotgun (WGS) entry which is preliminary data.</text>
</comment>
<proteinExistence type="predicted"/>
<gene>
    <name evidence="2" type="ORF">QBC47DRAFT_328192</name>
</gene>
<keyword evidence="3" id="KW-1185">Reference proteome</keyword>
<accession>A0AAJ0B7R8</accession>
<feature type="compositionally biased region" description="Low complexity" evidence="1">
    <location>
        <begin position="299"/>
        <end position="310"/>
    </location>
</feature>
<feature type="region of interest" description="Disordered" evidence="1">
    <location>
        <begin position="253"/>
        <end position="313"/>
    </location>
</feature>
<sequence>MPPSVLRQLKQILQSSRIRARIPKGTTTVQTGSQTVVLHRVRFDGKRKIWGTTSRVVLCGFVLMMAVDTLQVSPDDVFIPFPPARPLEKQAYSGESPEWQTFIRIAKSKEWNDRIRNHVCEFVETQVKRSRAVMAKIGAKPGSDIKTLRAWLDFDYPYYAPQEFEISGLRFTPEAIEWTNRPIESKSVRLLERILWPRPATISVWALGMAVARQKMSDVAKYFGFEVKDAPSGPGLNRSALPEARYSMMRKAIQQMKEQATRRPDEVSDPGSMALDTPSGQKPSGSAGKVPRGAEEEQSTSQTVSRSSQVPPTTRLTPWQVFAKKYAENWKPIWPNPPRGCIAVSGLIELEGERGWLTLDVFGWYNPKTEALDVGTMWIRVRRVQSRSQTPLR</sequence>
<protein>
    <submittedName>
        <fullName evidence="2">Uncharacterized protein</fullName>
    </submittedName>
</protein>
<organism evidence="2 3">
    <name type="scientific">Echria macrotheca</name>
    <dbReference type="NCBI Taxonomy" id="438768"/>
    <lineage>
        <taxon>Eukaryota</taxon>
        <taxon>Fungi</taxon>
        <taxon>Dikarya</taxon>
        <taxon>Ascomycota</taxon>
        <taxon>Pezizomycotina</taxon>
        <taxon>Sordariomycetes</taxon>
        <taxon>Sordariomycetidae</taxon>
        <taxon>Sordariales</taxon>
        <taxon>Schizotheciaceae</taxon>
        <taxon>Echria</taxon>
    </lineage>
</organism>
<evidence type="ECO:0000313" key="2">
    <source>
        <dbReference type="EMBL" id="KAK1752785.1"/>
    </source>
</evidence>
<dbReference type="EMBL" id="MU839839">
    <property type="protein sequence ID" value="KAK1752785.1"/>
    <property type="molecule type" value="Genomic_DNA"/>
</dbReference>
<name>A0AAJ0B7R8_9PEZI</name>